<reference evidence="5 6" key="1">
    <citation type="submission" date="2018-05" db="EMBL/GenBank/DDBJ databases">
        <title>Micromonospora atacamensis sp. nov., a novel actinobacteria isolated from high altitude Atacama Desert soil.</title>
        <authorList>
            <person name="Carro L."/>
            <person name="Golinska P."/>
            <person name="Klenk H.-P."/>
            <person name="Goodfellow M."/>
        </authorList>
    </citation>
    <scope>NUCLEOTIDE SEQUENCE [LARGE SCALE GENOMIC DNA]</scope>
    <source>
        <strain evidence="5 6">5R2A7</strain>
    </source>
</reference>
<feature type="domain" description="N-acetyltransferase" evidence="4">
    <location>
        <begin position="93"/>
        <end position="238"/>
    </location>
</feature>
<dbReference type="GO" id="GO:0016747">
    <property type="term" value="F:acyltransferase activity, transferring groups other than amino-acyl groups"/>
    <property type="evidence" value="ECO:0007669"/>
    <property type="project" value="InterPro"/>
</dbReference>
<name>A0A317CU81_9ACTN</name>
<protein>
    <recommendedName>
        <fullName evidence="4">N-acetyltransferase domain-containing protein</fullName>
    </recommendedName>
</protein>
<evidence type="ECO:0000256" key="1">
    <source>
        <dbReference type="ARBA" id="ARBA00022679"/>
    </source>
</evidence>
<dbReference type="PANTHER" id="PTHR43877">
    <property type="entry name" value="AMINOALKYLPHOSPHONATE N-ACETYLTRANSFERASE-RELATED-RELATED"/>
    <property type="match status" value="1"/>
</dbReference>
<comment type="caution">
    <text evidence="5">The sequence shown here is derived from an EMBL/GenBank/DDBJ whole genome shotgun (WGS) entry which is preliminary data.</text>
</comment>
<dbReference type="InterPro" id="IPR000182">
    <property type="entry name" value="GNAT_dom"/>
</dbReference>
<sequence length="238" mass="25845">MPSTEARTRSGRPVQPIRVVVRSAIHPPCAPLTAADNPICGRGPSRRRGRDDSGGASRPALLHYTLKPTMKEADPVELTLTPMSEQELTPLRESLEEVYAEDLATHRGLTPQAARERSASQLRELLPAGAATEGALLRVARVDDTEVGWIWVTLPGTPGATDKGSRAWIHNIEVHPAHRGRGHARRMIQLMEAELAQLGVPELGLNVFGTNTVAIGLYRSLGFEVAAQQMVKRLDPAD</sequence>
<organism evidence="5 6">
    <name type="scientific">Micromonospora acroterricola</name>
    <dbReference type="NCBI Taxonomy" id="2202421"/>
    <lineage>
        <taxon>Bacteria</taxon>
        <taxon>Bacillati</taxon>
        <taxon>Actinomycetota</taxon>
        <taxon>Actinomycetes</taxon>
        <taxon>Micromonosporales</taxon>
        <taxon>Micromonosporaceae</taxon>
        <taxon>Micromonospora</taxon>
    </lineage>
</organism>
<keyword evidence="2" id="KW-0012">Acyltransferase</keyword>
<dbReference type="Gene3D" id="3.40.630.30">
    <property type="match status" value="1"/>
</dbReference>
<dbReference type="InterPro" id="IPR016181">
    <property type="entry name" value="Acyl_CoA_acyltransferase"/>
</dbReference>
<keyword evidence="6" id="KW-1185">Reference proteome</keyword>
<dbReference type="Pfam" id="PF00583">
    <property type="entry name" value="Acetyltransf_1"/>
    <property type="match status" value="1"/>
</dbReference>
<evidence type="ECO:0000259" key="4">
    <source>
        <dbReference type="PROSITE" id="PS51186"/>
    </source>
</evidence>
<dbReference type="EMBL" id="QGKR01000298">
    <property type="protein sequence ID" value="PWR05644.1"/>
    <property type="molecule type" value="Genomic_DNA"/>
</dbReference>
<evidence type="ECO:0000313" key="6">
    <source>
        <dbReference type="Proteomes" id="UP000245410"/>
    </source>
</evidence>
<accession>A0A317CU81</accession>
<gene>
    <name evidence="5" type="ORF">DKT68_25830</name>
</gene>
<dbReference type="AlphaFoldDB" id="A0A317CU81"/>
<evidence type="ECO:0000256" key="3">
    <source>
        <dbReference type="SAM" id="MobiDB-lite"/>
    </source>
</evidence>
<evidence type="ECO:0000313" key="5">
    <source>
        <dbReference type="EMBL" id="PWR05644.1"/>
    </source>
</evidence>
<dbReference type="SUPFAM" id="SSF55729">
    <property type="entry name" value="Acyl-CoA N-acyltransferases (Nat)"/>
    <property type="match status" value="1"/>
</dbReference>
<evidence type="ECO:0000256" key="2">
    <source>
        <dbReference type="ARBA" id="ARBA00023315"/>
    </source>
</evidence>
<dbReference type="PROSITE" id="PS51186">
    <property type="entry name" value="GNAT"/>
    <property type="match status" value="1"/>
</dbReference>
<dbReference type="InterPro" id="IPR050832">
    <property type="entry name" value="Bact_Acetyltransf"/>
</dbReference>
<feature type="region of interest" description="Disordered" evidence="3">
    <location>
        <begin position="28"/>
        <end position="59"/>
    </location>
</feature>
<proteinExistence type="predicted"/>
<dbReference type="Proteomes" id="UP000245410">
    <property type="component" value="Unassembled WGS sequence"/>
</dbReference>
<dbReference type="CDD" id="cd04301">
    <property type="entry name" value="NAT_SF"/>
    <property type="match status" value="1"/>
</dbReference>
<keyword evidence="1" id="KW-0808">Transferase</keyword>